<accession>A0ABM6U4R9</accession>
<organism evidence="4 5">
    <name type="scientific">Fusobacterium varium ATCC 27725</name>
    <dbReference type="NCBI Taxonomy" id="469618"/>
    <lineage>
        <taxon>Bacteria</taxon>
        <taxon>Fusobacteriati</taxon>
        <taxon>Fusobacteriota</taxon>
        <taxon>Fusobacteriia</taxon>
        <taxon>Fusobacteriales</taxon>
        <taxon>Fusobacteriaceae</taxon>
        <taxon>Fusobacterium</taxon>
    </lineage>
</organism>
<evidence type="ECO:0000256" key="2">
    <source>
        <dbReference type="RuleBase" id="RU364082"/>
    </source>
</evidence>
<dbReference type="InterPro" id="IPR014710">
    <property type="entry name" value="RmlC-like_jellyroll"/>
</dbReference>
<dbReference type="InterPro" id="IPR005913">
    <property type="entry name" value="dTDP_dehydrorham_reduct"/>
</dbReference>
<dbReference type="NCBIfam" id="TIGR01221">
    <property type="entry name" value="rmlC"/>
    <property type="match status" value="1"/>
</dbReference>
<dbReference type="Gene3D" id="3.90.25.10">
    <property type="entry name" value="UDP-galactose 4-epimerase, domain 1"/>
    <property type="match status" value="1"/>
</dbReference>
<dbReference type="CDD" id="cd05254">
    <property type="entry name" value="dTDP_HR_like_SDR_e"/>
    <property type="match status" value="1"/>
</dbReference>
<sequence>MNKLKKIETNLQGIYIIEPLVFGDDRGFFLESYNKSEFEKIGIFEEFVQDNHSKSKKGVLRGLHFQTRHSQAKLIRVIKGKIFDIVVDIRKSSFTYGKWCGTELSAENKKMLYISKGFAHGFLALEDDTEIEYKCDEFYNAQYDSGIMWNDKDININWNFEKYGIKEEDIILSEKDKKHQSFKEYTEKYIGENVLLTGGDGQLGQDFQKLFDKLGIKYTATDYRELDVTDKEKVKEFVDNNDFTTVINCAAYNNVDRAEEEPEKCFALNAYVPKYLSEICKEKNIVFVTYSTDFVFDGQKEIPYTEENIPNPLSIYSKAKLEGEKYSLEYGKSFVIRTSWVFGMGNNNFCKQVINWSKGKDRLSIVDDQVSSPTYSKDLAEYSWELIQTDRYGLYHLSNDGEASKFEQAQYILKKIGWNGILERAKTKDFPLPARRAEYSKLDSSKLEKVINKKIPHWKSGIDKFLEEMREKGEI</sequence>
<dbReference type="SUPFAM" id="SSF51735">
    <property type="entry name" value="NAD(P)-binding Rossmann-fold domains"/>
    <property type="match status" value="1"/>
</dbReference>
<gene>
    <name evidence="4" type="ORF">C4N18_08935</name>
</gene>
<reference evidence="5" key="1">
    <citation type="journal article" date="2018" name="MSphere">
        <title>Fusobacterium Genomics Using MinION and Illumina Sequencing Enables Genome Completion and Correction.</title>
        <authorList>
            <person name="Todd S.M."/>
            <person name="Settlage R.E."/>
            <person name="Lahmers K.K."/>
            <person name="Slade D.J."/>
        </authorList>
    </citation>
    <scope>NUCLEOTIDE SEQUENCE [LARGE SCALE GENOMIC DNA]</scope>
    <source>
        <strain evidence="5">ATCC 27725</strain>
    </source>
</reference>
<dbReference type="SUPFAM" id="SSF51182">
    <property type="entry name" value="RmlC-like cupins"/>
    <property type="match status" value="1"/>
</dbReference>
<dbReference type="Gene3D" id="3.40.50.720">
    <property type="entry name" value="NAD(P)-binding Rossmann-like Domain"/>
    <property type="match status" value="1"/>
</dbReference>
<evidence type="ECO:0000313" key="5">
    <source>
        <dbReference type="Proteomes" id="UP000241238"/>
    </source>
</evidence>
<dbReference type="Proteomes" id="UP000241238">
    <property type="component" value="Chromosome"/>
</dbReference>
<dbReference type="CDD" id="cd00438">
    <property type="entry name" value="cupin_RmlC"/>
    <property type="match status" value="1"/>
</dbReference>
<comment type="pathway">
    <text evidence="2">Carbohydrate biosynthesis; dTDP-L-rhamnose biosynthesis.</text>
</comment>
<comment type="function">
    <text evidence="2">Catalyzes the reduction of dTDP-6-deoxy-L-lyxo-4-hexulose to yield dTDP-L-rhamnose.</text>
</comment>
<dbReference type="PANTHER" id="PTHR10491">
    <property type="entry name" value="DTDP-4-DEHYDRORHAMNOSE REDUCTASE"/>
    <property type="match status" value="1"/>
</dbReference>
<protein>
    <recommendedName>
        <fullName evidence="2">dTDP-4-dehydrorhamnose reductase</fullName>
        <ecNumber evidence="2">1.1.1.133</ecNumber>
    </recommendedName>
</protein>
<dbReference type="InterPro" id="IPR000888">
    <property type="entry name" value="RmlC-like"/>
</dbReference>
<dbReference type="InterPro" id="IPR029903">
    <property type="entry name" value="RmlD-like-bd"/>
</dbReference>
<name>A0ABM6U4R9_FUSVA</name>
<evidence type="ECO:0000313" key="4">
    <source>
        <dbReference type="EMBL" id="AVQ31336.1"/>
    </source>
</evidence>
<keyword evidence="2" id="KW-0521">NADP</keyword>
<dbReference type="GeneID" id="77468116"/>
<keyword evidence="5" id="KW-1185">Reference proteome</keyword>
<dbReference type="PANTHER" id="PTHR10491:SF4">
    <property type="entry name" value="METHIONINE ADENOSYLTRANSFERASE 2 SUBUNIT BETA"/>
    <property type="match status" value="1"/>
</dbReference>
<comment type="similarity">
    <text evidence="1 2">Belongs to the dTDP-4-dehydrorhamnose reductase family.</text>
</comment>
<dbReference type="Pfam" id="PF00908">
    <property type="entry name" value="dTDP_sugar_isom"/>
    <property type="match status" value="1"/>
</dbReference>
<evidence type="ECO:0000256" key="1">
    <source>
        <dbReference type="ARBA" id="ARBA00010944"/>
    </source>
</evidence>
<feature type="domain" description="RmlD-like substrate binding" evidence="3">
    <location>
        <begin position="193"/>
        <end position="470"/>
    </location>
</feature>
<keyword evidence="2" id="KW-0560">Oxidoreductase</keyword>
<dbReference type="Gene3D" id="2.60.120.10">
    <property type="entry name" value="Jelly Rolls"/>
    <property type="match status" value="1"/>
</dbReference>
<dbReference type="EC" id="1.1.1.133" evidence="2"/>
<proteinExistence type="inferred from homology"/>
<dbReference type="EMBL" id="CP028103">
    <property type="protein sequence ID" value="AVQ31336.1"/>
    <property type="molecule type" value="Genomic_DNA"/>
</dbReference>
<dbReference type="InterPro" id="IPR036291">
    <property type="entry name" value="NAD(P)-bd_dom_sf"/>
</dbReference>
<evidence type="ECO:0000259" key="3">
    <source>
        <dbReference type="Pfam" id="PF04321"/>
    </source>
</evidence>
<dbReference type="InterPro" id="IPR011051">
    <property type="entry name" value="RmlC_Cupin_sf"/>
</dbReference>
<dbReference type="Pfam" id="PF04321">
    <property type="entry name" value="RmlD_sub_bind"/>
    <property type="match status" value="1"/>
</dbReference>
<dbReference type="RefSeq" id="WP_005947302.1">
    <property type="nucleotide sequence ID" value="NZ_CP028103.1"/>
</dbReference>
<dbReference type="NCBIfam" id="TIGR01214">
    <property type="entry name" value="rmlD"/>
    <property type="match status" value="1"/>
</dbReference>